<sequence length="131" mass="15365">RIGCFLIEIYSHISNLGIIRYFDSLIEDKSKERIIIICLILIAFTIVSSSISTIFNLFNGFGNSIEDYPFYLYKYNKNPLKSLPLLSLFDINISILILLPNIIIISQLINRYIKDEKRFIILLTSIFYFRK</sequence>
<feature type="transmembrane region" description="Helical" evidence="1">
    <location>
        <begin position="85"/>
        <end position="109"/>
    </location>
</feature>
<evidence type="ECO:0000313" key="4">
    <source>
        <dbReference type="Proteomes" id="UP000663836"/>
    </source>
</evidence>
<organism evidence="3 4">
    <name type="scientific">Rotaria sordida</name>
    <dbReference type="NCBI Taxonomy" id="392033"/>
    <lineage>
        <taxon>Eukaryota</taxon>
        <taxon>Metazoa</taxon>
        <taxon>Spiralia</taxon>
        <taxon>Gnathifera</taxon>
        <taxon>Rotifera</taxon>
        <taxon>Eurotatoria</taxon>
        <taxon>Bdelloidea</taxon>
        <taxon>Philodinida</taxon>
        <taxon>Philodinidae</taxon>
        <taxon>Rotaria</taxon>
    </lineage>
</organism>
<dbReference type="Proteomes" id="UP000663836">
    <property type="component" value="Unassembled WGS sequence"/>
</dbReference>
<evidence type="ECO:0000313" key="3">
    <source>
        <dbReference type="EMBL" id="CAF4334776.1"/>
    </source>
</evidence>
<evidence type="ECO:0000256" key="1">
    <source>
        <dbReference type="SAM" id="Phobius"/>
    </source>
</evidence>
<name>A0A820K606_9BILA</name>
<dbReference type="Proteomes" id="UP000663864">
    <property type="component" value="Unassembled WGS sequence"/>
</dbReference>
<accession>A0A820K606</accession>
<keyword evidence="1" id="KW-0472">Membrane</keyword>
<proteinExistence type="predicted"/>
<comment type="caution">
    <text evidence="3">The sequence shown here is derived from an EMBL/GenBank/DDBJ whole genome shotgun (WGS) entry which is preliminary data.</text>
</comment>
<keyword evidence="1" id="KW-1133">Transmembrane helix</keyword>
<feature type="transmembrane region" description="Helical" evidence="1">
    <location>
        <begin position="34"/>
        <end position="58"/>
    </location>
</feature>
<keyword evidence="1" id="KW-0812">Transmembrane</keyword>
<gene>
    <name evidence="3" type="ORF">JBS370_LOCUS41427</name>
    <name evidence="2" type="ORF">ZHD862_LOCUS39028</name>
</gene>
<dbReference type="EMBL" id="CAJNOT010013010">
    <property type="protein sequence ID" value="CAF1539580.1"/>
    <property type="molecule type" value="Genomic_DNA"/>
</dbReference>
<protein>
    <submittedName>
        <fullName evidence="3">Uncharacterized protein</fullName>
    </submittedName>
</protein>
<dbReference type="EMBL" id="CAJOBD010045643">
    <property type="protein sequence ID" value="CAF4334776.1"/>
    <property type="molecule type" value="Genomic_DNA"/>
</dbReference>
<dbReference type="AlphaFoldDB" id="A0A820K606"/>
<evidence type="ECO:0000313" key="2">
    <source>
        <dbReference type="EMBL" id="CAF1539580.1"/>
    </source>
</evidence>
<reference evidence="3" key="1">
    <citation type="submission" date="2021-02" db="EMBL/GenBank/DDBJ databases">
        <authorList>
            <person name="Nowell W R."/>
        </authorList>
    </citation>
    <scope>NUCLEOTIDE SEQUENCE</scope>
</reference>
<feature type="non-terminal residue" evidence="3">
    <location>
        <position position="1"/>
    </location>
</feature>